<evidence type="ECO:0000256" key="7">
    <source>
        <dbReference type="ARBA" id="ARBA00022968"/>
    </source>
</evidence>
<evidence type="ECO:0000256" key="9">
    <source>
        <dbReference type="ARBA" id="ARBA00049183"/>
    </source>
</evidence>
<evidence type="ECO:0000256" key="1">
    <source>
        <dbReference type="ARBA" id="ARBA00004388"/>
    </source>
</evidence>
<comment type="pathway">
    <text evidence="2 12">Bacterial outer membrane biogenesis; LPS core biosynthesis.</text>
</comment>
<keyword evidence="12" id="KW-1003">Cell membrane</keyword>
<evidence type="ECO:0000256" key="6">
    <source>
        <dbReference type="ARBA" id="ARBA00022679"/>
    </source>
</evidence>
<evidence type="ECO:0000259" key="13">
    <source>
        <dbReference type="Pfam" id="PF04413"/>
    </source>
</evidence>
<dbReference type="Gene3D" id="3.40.50.11720">
    <property type="entry name" value="3-Deoxy-D-manno-octulosonic-acid transferase, N-terminal domain"/>
    <property type="match status" value="1"/>
</dbReference>
<dbReference type="eggNOG" id="COG1519">
    <property type="taxonomic scope" value="Bacteria"/>
</dbReference>
<protein>
    <recommendedName>
        <fullName evidence="5 12">3-deoxy-D-manno-octulosonic acid transferase</fullName>
        <shortName evidence="12">Kdo transferase</shortName>
        <ecNumber evidence="4 12">2.4.99.12</ecNumber>
    </recommendedName>
    <alternativeName>
        <fullName evidence="8 12">Lipid IV(A) 3-deoxy-D-manno-octulosonic acid transferase</fullName>
    </alternativeName>
</protein>
<accession>C5BTP2</accession>
<feature type="site" description="Transition state stabilizer" evidence="11">
    <location>
        <position position="208"/>
    </location>
</feature>
<dbReference type="UniPathway" id="UPA00958"/>
<keyword evidence="12" id="KW-0812">Transmembrane</keyword>
<dbReference type="KEGG" id="ttu:TERTU_3964"/>
<dbReference type="OrthoDB" id="9789797at2"/>
<evidence type="ECO:0000313" key="15">
    <source>
        <dbReference type="Proteomes" id="UP000009080"/>
    </source>
</evidence>
<comment type="subcellular location">
    <subcellularLocation>
        <location evidence="1">Cell inner membrane</location>
        <topology evidence="1">Single-pass membrane protein</topology>
        <orientation evidence="1">Cytoplasmic side</orientation>
    </subcellularLocation>
    <subcellularLocation>
        <location evidence="12">Cell membrane</location>
    </subcellularLocation>
</comment>
<keyword evidence="6 12" id="KW-0808">Transferase</keyword>
<reference evidence="14 15" key="1">
    <citation type="journal article" date="2009" name="PLoS ONE">
        <title>The complete genome of Teredinibacter turnerae T7901: an intracellular endosymbiont of marine wood-boring bivalves (shipworms).</title>
        <authorList>
            <person name="Yang J.C."/>
            <person name="Madupu R."/>
            <person name="Durkin A.S."/>
            <person name="Ekborg N.A."/>
            <person name="Pedamallu C.S."/>
            <person name="Hostetler J.B."/>
            <person name="Radune D."/>
            <person name="Toms B.S."/>
            <person name="Henrissat B."/>
            <person name="Coutinho P.M."/>
            <person name="Schwarz S."/>
            <person name="Field L."/>
            <person name="Trindade-Silva A.E."/>
            <person name="Soares C.A.G."/>
            <person name="Elshahawi S."/>
            <person name="Hanora A."/>
            <person name="Schmidt E.W."/>
            <person name="Haygood M.G."/>
            <person name="Posfai J."/>
            <person name="Benner J."/>
            <person name="Madinger C."/>
            <person name="Nove J."/>
            <person name="Anton B."/>
            <person name="Chaudhary K."/>
            <person name="Foster J."/>
            <person name="Holman A."/>
            <person name="Kumar S."/>
            <person name="Lessard P.A."/>
            <person name="Luyten Y.A."/>
            <person name="Slatko B."/>
            <person name="Wood N."/>
            <person name="Wu B."/>
            <person name="Teplitski M."/>
            <person name="Mougous J.D."/>
            <person name="Ward N."/>
            <person name="Eisen J.A."/>
            <person name="Badger J.H."/>
            <person name="Distel D.L."/>
        </authorList>
    </citation>
    <scope>NUCLEOTIDE SEQUENCE [LARGE SCALE GENOMIC DNA]</scope>
    <source>
        <strain evidence="15">ATCC 39867 / T7901</strain>
    </source>
</reference>
<feature type="domain" description="3-deoxy-D-manno-octulosonic-acid transferase N-terminal" evidence="13">
    <location>
        <begin position="33"/>
        <end position="211"/>
    </location>
</feature>
<dbReference type="AlphaFoldDB" id="C5BTP2"/>
<dbReference type="GO" id="GO:0009245">
    <property type="term" value="P:lipid A biosynthetic process"/>
    <property type="evidence" value="ECO:0007669"/>
    <property type="project" value="TreeGrafter"/>
</dbReference>
<dbReference type="Pfam" id="PF04413">
    <property type="entry name" value="Glycos_transf_N"/>
    <property type="match status" value="1"/>
</dbReference>
<feature type="active site" description="Proton acceptor" evidence="10">
    <location>
        <position position="61"/>
    </location>
</feature>
<name>C5BTP2_TERTT</name>
<dbReference type="STRING" id="377629.TERTU_3964"/>
<keyword evidence="15" id="KW-1185">Reference proteome</keyword>
<keyword evidence="12" id="KW-0472">Membrane</keyword>
<proteinExistence type="inferred from homology"/>
<comment type="similarity">
    <text evidence="3">Belongs to the glycosyltransferase group 1 family. Glycosyltransferase 30 subfamily.</text>
</comment>
<dbReference type="SUPFAM" id="SSF53756">
    <property type="entry name" value="UDP-Glycosyltransferase/glycogen phosphorylase"/>
    <property type="match status" value="1"/>
</dbReference>
<sequence>MIRQVYSAVFCAAVPAILARLWWRGRTLPAYRERWGERFAQFPAIKFDRPVIWVHTVSVGEFIAAKPMIDQLLARNTHELVVTTMTPTGSERVQASYGDRVFHVYAPYDIPALTDRFLAKTSPALAIFLETELWPNLLNSCFKAGVPSVLANARLSEKSARGYRKTGALARTMLNQLTLAVIQNATDAERFKALGLAPEKAVVSGSIKFDITVDHALRERAATLKRQLSASGACKIWIAASTHKGEDEQILDAFQMLREKLPDHRLILVPRHPERFQDVYELCCSRGYRTLRRSACSDQAEVGDFDIFLGDTMGELMLLFGCANAAFVGGSFVANGGHNTIEPAAWGLPIVSGPSQFNFAAVSKLLADAGALQTATNASELSAALFGLLTTADGAERGRSAQAVAQENQGALACLLHKIEQFL</sequence>
<dbReference type="RefSeq" id="WP_015819086.1">
    <property type="nucleotide sequence ID" value="NC_012997.1"/>
</dbReference>
<feature type="site" description="Transition state stabilizer" evidence="11">
    <location>
        <position position="130"/>
    </location>
</feature>
<evidence type="ECO:0000256" key="4">
    <source>
        <dbReference type="ARBA" id="ARBA00012621"/>
    </source>
</evidence>
<dbReference type="EMBL" id="CP001614">
    <property type="protein sequence ID" value="ACR12973.1"/>
    <property type="molecule type" value="Genomic_DNA"/>
</dbReference>
<dbReference type="EC" id="2.4.99.12" evidence="4 12"/>
<dbReference type="GO" id="GO:0043842">
    <property type="term" value="F:Kdo transferase activity"/>
    <property type="evidence" value="ECO:0007669"/>
    <property type="project" value="UniProtKB-EC"/>
</dbReference>
<dbReference type="InterPro" id="IPR038107">
    <property type="entry name" value="Glycos_transf_N_sf"/>
</dbReference>
<dbReference type="PANTHER" id="PTHR42755">
    <property type="entry name" value="3-DEOXY-MANNO-OCTULOSONATE CYTIDYLYLTRANSFERASE"/>
    <property type="match status" value="1"/>
</dbReference>
<dbReference type="FunFam" id="3.40.50.11720:FF:000001">
    <property type="entry name" value="3-deoxy-D-manno-octulosonic acid transferase"/>
    <property type="match status" value="1"/>
</dbReference>
<evidence type="ECO:0000313" key="14">
    <source>
        <dbReference type="EMBL" id="ACR12973.1"/>
    </source>
</evidence>
<gene>
    <name evidence="14" type="ordered locus">TERTU_3964</name>
</gene>
<evidence type="ECO:0000256" key="8">
    <source>
        <dbReference type="ARBA" id="ARBA00031445"/>
    </source>
</evidence>
<dbReference type="CAZy" id="GT30">
    <property type="family name" value="Glycosyltransferase Family 30"/>
</dbReference>
<dbReference type="NCBIfam" id="NF004388">
    <property type="entry name" value="PRK05749.1-4"/>
    <property type="match status" value="1"/>
</dbReference>
<feature type="transmembrane region" description="Helical" evidence="12">
    <location>
        <begin position="6"/>
        <end position="23"/>
    </location>
</feature>
<evidence type="ECO:0000256" key="12">
    <source>
        <dbReference type="RuleBase" id="RU365103"/>
    </source>
</evidence>
<dbReference type="HOGENOM" id="CLU_036146_2_0_6"/>
<evidence type="ECO:0000256" key="10">
    <source>
        <dbReference type="PIRSR" id="PIRSR639901-1"/>
    </source>
</evidence>
<dbReference type="Proteomes" id="UP000009080">
    <property type="component" value="Chromosome"/>
</dbReference>
<evidence type="ECO:0000256" key="3">
    <source>
        <dbReference type="ARBA" id="ARBA00006380"/>
    </source>
</evidence>
<dbReference type="GO" id="GO:0009244">
    <property type="term" value="P:lipopolysaccharide core region biosynthetic process"/>
    <property type="evidence" value="ECO:0007669"/>
    <property type="project" value="UniProtKB-UniRule"/>
</dbReference>
<organism evidence="14 15">
    <name type="scientific">Teredinibacter turnerae (strain ATCC 39867 / T7901)</name>
    <dbReference type="NCBI Taxonomy" id="377629"/>
    <lineage>
        <taxon>Bacteria</taxon>
        <taxon>Pseudomonadati</taxon>
        <taxon>Pseudomonadota</taxon>
        <taxon>Gammaproteobacteria</taxon>
        <taxon>Cellvibrionales</taxon>
        <taxon>Cellvibrionaceae</taxon>
        <taxon>Teredinibacter</taxon>
    </lineage>
</organism>
<evidence type="ECO:0000256" key="5">
    <source>
        <dbReference type="ARBA" id="ARBA00019077"/>
    </source>
</evidence>
<dbReference type="GO" id="GO:0005886">
    <property type="term" value="C:plasma membrane"/>
    <property type="evidence" value="ECO:0007669"/>
    <property type="project" value="UniProtKB-SubCell"/>
</dbReference>
<comment type="catalytic activity">
    <reaction evidence="9 12">
        <text>lipid IVA (E. coli) + CMP-3-deoxy-beta-D-manno-octulosonate = alpha-Kdo-(2-&gt;6)-lipid IVA (E. coli) + CMP + H(+)</text>
        <dbReference type="Rhea" id="RHEA:28066"/>
        <dbReference type="ChEBI" id="CHEBI:15378"/>
        <dbReference type="ChEBI" id="CHEBI:58603"/>
        <dbReference type="ChEBI" id="CHEBI:60364"/>
        <dbReference type="ChEBI" id="CHEBI:60377"/>
        <dbReference type="ChEBI" id="CHEBI:85987"/>
        <dbReference type="EC" id="2.4.99.12"/>
    </reaction>
</comment>
<evidence type="ECO:0000256" key="2">
    <source>
        <dbReference type="ARBA" id="ARBA00004713"/>
    </source>
</evidence>
<dbReference type="InterPro" id="IPR007507">
    <property type="entry name" value="Glycos_transf_N"/>
</dbReference>
<keyword evidence="7" id="KW-0735">Signal-anchor</keyword>
<dbReference type="InterPro" id="IPR039901">
    <property type="entry name" value="Kdotransferase"/>
</dbReference>
<comment type="function">
    <text evidence="12">Involved in lipopolysaccharide (LPS) biosynthesis. Catalyzes the transfer of 3-deoxy-D-manno-octulosonate (Kdo) residue(s) from CMP-Kdo to lipid IV(A), the tetraacyldisaccharide-1,4'-bisphosphate precursor of lipid A.</text>
</comment>
<evidence type="ECO:0000256" key="11">
    <source>
        <dbReference type="PIRSR" id="PIRSR639901-2"/>
    </source>
</evidence>
<keyword evidence="12" id="KW-0448">Lipopolysaccharide biosynthesis</keyword>
<dbReference type="FunFam" id="3.40.50.2000:FF:000032">
    <property type="entry name" value="3-deoxy-D-manno-octulosonic acid transferase"/>
    <property type="match status" value="1"/>
</dbReference>
<keyword evidence="12" id="KW-1133">Transmembrane helix</keyword>
<dbReference type="Gene3D" id="3.40.50.2000">
    <property type="entry name" value="Glycogen Phosphorylase B"/>
    <property type="match status" value="1"/>
</dbReference>
<dbReference type="PANTHER" id="PTHR42755:SF1">
    <property type="entry name" value="3-DEOXY-D-MANNO-OCTULOSONIC ACID TRANSFERASE, MITOCHONDRIAL-RELATED"/>
    <property type="match status" value="1"/>
</dbReference>